<dbReference type="EMBL" id="CAOQHR010000009">
    <property type="protein sequence ID" value="CAI6339704.1"/>
    <property type="molecule type" value="Genomic_DNA"/>
</dbReference>
<dbReference type="GO" id="GO:0098796">
    <property type="term" value="C:membrane protein complex"/>
    <property type="evidence" value="ECO:0007669"/>
    <property type="project" value="UniProtKB-ARBA"/>
</dbReference>
<accession>A0A9W4UQP6</accession>
<evidence type="ECO:0000256" key="1">
    <source>
        <dbReference type="ARBA" id="ARBA00004448"/>
    </source>
</evidence>
<evidence type="ECO:0000256" key="3">
    <source>
        <dbReference type="ARBA" id="ARBA00022448"/>
    </source>
</evidence>
<evidence type="ECO:0000256" key="11">
    <source>
        <dbReference type="PIRSR" id="PIRSR607992-2"/>
    </source>
</evidence>
<dbReference type="InterPro" id="IPR007992">
    <property type="entry name" value="CybS"/>
</dbReference>
<evidence type="ECO:0000256" key="2">
    <source>
        <dbReference type="ARBA" id="ARBA00007294"/>
    </source>
</evidence>
<name>A0A9W4UQP6_9PLEO</name>
<dbReference type="PANTHER" id="PTHR13337:SF2">
    <property type="entry name" value="SUCCINATE DEHYDROGENASE [UBIQUINONE] CYTOCHROME B SMALL SUBUNIT, MITOCHONDRIAL"/>
    <property type="match status" value="1"/>
</dbReference>
<proteinExistence type="inferred from homology"/>
<evidence type="ECO:0000256" key="10">
    <source>
        <dbReference type="PIRSR" id="PIRSR607992-1"/>
    </source>
</evidence>
<keyword evidence="6 12" id="KW-0809">Transit peptide</keyword>
<dbReference type="Pfam" id="PF05328">
    <property type="entry name" value="CybS"/>
    <property type="match status" value="1"/>
</dbReference>
<feature type="binding site" description="axial binding residue" evidence="11">
    <location>
        <position position="202"/>
    </location>
    <ligand>
        <name>heme b</name>
        <dbReference type="ChEBI" id="CHEBI:60344"/>
        <note>ligand shared with SDHC</note>
    </ligand>
    <ligandPart>
        <name>Fe</name>
        <dbReference type="ChEBI" id="CHEBI:18248"/>
    </ligandPart>
</feature>
<organism evidence="13 14">
    <name type="scientific">Periconia digitata</name>
    <dbReference type="NCBI Taxonomy" id="1303443"/>
    <lineage>
        <taxon>Eukaryota</taxon>
        <taxon>Fungi</taxon>
        <taxon>Dikarya</taxon>
        <taxon>Ascomycota</taxon>
        <taxon>Pezizomycotina</taxon>
        <taxon>Dothideomycetes</taxon>
        <taxon>Pleosporomycetidae</taxon>
        <taxon>Pleosporales</taxon>
        <taxon>Massarineae</taxon>
        <taxon>Periconiaceae</taxon>
        <taxon>Periconia</taxon>
    </lineage>
</organism>
<dbReference type="PANTHER" id="PTHR13337">
    <property type="entry name" value="SUCCINATE DEHYDROGENASE"/>
    <property type="match status" value="1"/>
</dbReference>
<dbReference type="GO" id="GO:0046872">
    <property type="term" value="F:metal ion binding"/>
    <property type="evidence" value="ECO:0007669"/>
    <property type="project" value="UniProtKB-KW"/>
</dbReference>
<dbReference type="InterPro" id="IPR034804">
    <property type="entry name" value="SQR/QFR_C/D"/>
</dbReference>
<gene>
    <name evidence="13" type="ORF">PDIGIT_LOCUS12867</name>
</gene>
<dbReference type="AlphaFoldDB" id="A0A9W4UQP6"/>
<dbReference type="CDD" id="cd03496">
    <property type="entry name" value="SQR_TypeC_CybS"/>
    <property type="match status" value="1"/>
</dbReference>
<dbReference type="FunFam" id="1.20.1300.10:FF:000007">
    <property type="entry name" value="Succinate dehydrogenase [ubiquinone] cytochrome b small subunit"/>
    <property type="match status" value="1"/>
</dbReference>
<keyword evidence="8 12" id="KW-0496">Mitochondrion</keyword>
<keyword evidence="14" id="KW-1185">Reference proteome</keyword>
<dbReference type="GO" id="GO:0005743">
    <property type="term" value="C:mitochondrial inner membrane"/>
    <property type="evidence" value="ECO:0007669"/>
    <property type="project" value="UniProtKB-SubCell"/>
</dbReference>
<dbReference type="GO" id="GO:0006099">
    <property type="term" value="P:tricarboxylic acid cycle"/>
    <property type="evidence" value="ECO:0007669"/>
    <property type="project" value="TreeGrafter"/>
</dbReference>
<evidence type="ECO:0000256" key="9">
    <source>
        <dbReference type="ARBA" id="ARBA00023136"/>
    </source>
</evidence>
<comment type="caution">
    <text evidence="13">The sequence shown here is derived from an EMBL/GenBank/DDBJ whole genome shotgun (WGS) entry which is preliminary data.</text>
</comment>
<evidence type="ECO:0000256" key="12">
    <source>
        <dbReference type="RuleBase" id="RU364031"/>
    </source>
</evidence>
<keyword evidence="9 12" id="KW-0472">Membrane</keyword>
<dbReference type="Proteomes" id="UP001152607">
    <property type="component" value="Unassembled WGS sequence"/>
</dbReference>
<keyword evidence="4" id="KW-0812">Transmembrane</keyword>
<dbReference type="Gene3D" id="1.20.1300.10">
    <property type="entry name" value="Fumarate reductase/succinate dehydrogenase, transmembrane subunit"/>
    <property type="match status" value="1"/>
</dbReference>
<evidence type="ECO:0000313" key="14">
    <source>
        <dbReference type="Proteomes" id="UP001152607"/>
    </source>
</evidence>
<evidence type="ECO:0000256" key="7">
    <source>
        <dbReference type="ARBA" id="ARBA00022989"/>
    </source>
</evidence>
<comment type="subcellular location">
    <subcellularLocation>
        <location evidence="1 12">Mitochondrion inner membrane</location>
        <topology evidence="1 12">Multi-pass membrane protein</topology>
    </subcellularLocation>
</comment>
<dbReference type="OrthoDB" id="18577at2759"/>
<sequence length="262" mass="28581">MEVSSNLLGAWQKARDCTGGRLYRAPSDWSAPKDLGYNRDEASQTIDRRVLDDLPPPTPPNHLHSLSTLQFSFVAAMASVMRPSLLRQSQAAQQRVFSTITRQTTLRPSIAAALPKPTTASRVAAFHATQRKAILPALPQKIKGTLNEPTAVPDPAPAHGSYHWSFERVVSAGLIPLTIAPFAAGSLNPVMDSVLCALLVVHSHIGFEACIIDYFPRRRVPNLYNASMWALRIGTVTLGIALYSFETNDVGITELVSKLWSA</sequence>
<keyword evidence="3" id="KW-0813">Transport</keyword>
<keyword evidence="5 12" id="KW-0999">Mitochondrion inner membrane</keyword>
<dbReference type="GO" id="GO:0006121">
    <property type="term" value="P:mitochondrial electron transport, succinate to ubiquinone"/>
    <property type="evidence" value="ECO:0007669"/>
    <property type="project" value="TreeGrafter"/>
</dbReference>
<evidence type="ECO:0000256" key="8">
    <source>
        <dbReference type="ARBA" id="ARBA00023128"/>
    </source>
</evidence>
<comment type="similarity">
    <text evidence="2 12">Belongs to the CybS family.</text>
</comment>
<dbReference type="GO" id="GO:0020037">
    <property type="term" value="F:heme binding"/>
    <property type="evidence" value="ECO:0007669"/>
    <property type="project" value="TreeGrafter"/>
</dbReference>
<evidence type="ECO:0000256" key="4">
    <source>
        <dbReference type="ARBA" id="ARBA00022692"/>
    </source>
</evidence>
<evidence type="ECO:0000313" key="13">
    <source>
        <dbReference type="EMBL" id="CAI6339704.1"/>
    </source>
</evidence>
<evidence type="ECO:0000256" key="5">
    <source>
        <dbReference type="ARBA" id="ARBA00022792"/>
    </source>
</evidence>
<evidence type="ECO:0000256" key="6">
    <source>
        <dbReference type="ARBA" id="ARBA00022946"/>
    </source>
</evidence>
<reference evidence="13" key="1">
    <citation type="submission" date="2023-01" db="EMBL/GenBank/DDBJ databases">
        <authorList>
            <person name="Van Ghelder C."/>
            <person name="Rancurel C."/>
        </authorList>
    </citation>
    <scope>NUCLEOTIDE SEQUENCE</scope>
    <source>
        <strain evidence="13">CNCM I-4278</strain>
    </source>
</reference>
<keyword evidence="11" id="KW-0408">Iron</keyword>
<feature type="binding site" evidence="10">
    <location>
        <position position="214"/>
    </location>
    <ligand>
        <name>a ubiquinone</name>
        <dbReference type="ChEBI" id="CHEBI:16389"/>
        <note>ligand shared with IP/SDHB</note>
    </ligand>
</feature>
<protein>
    <recommendedName>
        <fullName evidence="12">Succinate dehydrogenase [ubiquinone] cytochrome b small subunit</fullName>
    </recommendedName>
</protein>
<dbReference type="GO" id="GO:0048039">
    <property type="term" value="F:ubiquinone binding"/>
    <property type="evidence" value="ECO:0007669"/>
    <property type="project" value="TreeGrafter"/>
</dbReference>
<keyword evidence="7" id="KW-1133">Transmembrane helix</keyword>
<keyword evidence="11" id="KW-0479">Metal-binding</keyword>